<dbReference type="Proteomes" id="UP001055057">
    <property type="component" value="Unassembled WGS sequence"/>
</dbReference>
<proteinExistence type="predicted"/>
<reference evidence="2" key="2">
    <citation type="submission" date="2021-08" db="EMBL/GenBank/DDBJ databases">
        <authorList>
            <person name="Tani A."/>
            <person name="Ola A."/>
            <person name="Ogura Y."/>
            <person name="Katsura K."/>
            <person name="Hayashi T."/>
        </authorList>
    </citation>
    <scope>NUCLEOTIDE SEQUENCE</scope>
    <source>
        <strain evidence="2">DSM 23632</strain>
    </source>
</reference>
<dbReference type="PANTHER" id="PTHR43591">
    <property type="entry name" value="METHYLTRANSFERASE"/>
    <property type="match status" value="1"/>
</dbReference>
<keyword evidence="3" id="KW-1185">Reference proteome</keyword>
<dbReference type="PANTHER" id="PTHR43591:SF24">
    <property type="entry name" value="2-METHOXY-6-POLYPRENYL-1,4-BENZOQUINOL METHYLASE, MITOCHONDRIAL"/>
    <property type="match status" value="1"/>
</dbReference>
<dbReference type="SUPFAM" id="SSF53335">
    <property type="entry name" value="S-adenosyl-L-methionine-dependent methyltransferases"/>
    <property type="match status" value="1"/>
</dbReference>
<organism evidence="2 3">
    <name type="scientific">Methylobacterium trifolii</name>
    <dbReference type="NCBI Taxonomy" id="1003092"/>
    <lineage>
        <taxon>Bacteria</taxon>
        <taxon>Pseudomonadati</taxon>
        <taxon>Pseudomonadota</taxon>
        <taxon>Alphaproteobacteria</taxon>
        <taxon>Hyphomicrobiales</taxon>
        <taxon>Methylobacteriaceae</taxon>
        <taxon>Methylobacterium</taxon>
    </lineage>
</organism>
<feature type="domain" description="Methyltransferase type 11" evidence="1">
    <location>
        <begin position="156"/>
        <end position="204"/>
    </location>
</feature>
<keyword evidence="2" id="KW-0830">Ubiquinone</keyword>
<accession>A0ABQ4TU81</accession>
<sequence length="316" mass="34924">MPLDLVVPVTAANFDEARYLAVNADARAAIASGRLGSGREHFSRFGGPGGRLMAYANPDLPRARADKITRLQPFLRTDMACTWDEGRADFLTPELRANARIAATEAVSSNGYDPTALDLIARHADGLVLDCGAGYRSTYYENVVNYEIVAYPSTDVLGVGEALPFRDGSFDAVLSIAVLEHVRDPFACAAEIARVLKPGGRLYCGMPFLQPYHGYPHHYFNATPQGVRRLFEDHLVVEDVRVIDSMHPVWALHWILAVWAEALPPETRKAFRKMTVADLMRAPMEQVGQPFCRHLPPDKQLELACATVLTAHKPEI</sequence>
<dbReference type="InterPro" id="IPR029063">
    <property type="entry name" value="SAM-dependent_MTases_sf"/>
</dbReference>
<dbReference type="RefSeq" id="WP_238181443.1">
    <property type="nucleotide sequence ID" value="NZ_BPRB01000055.1"/>
</dbReference>
<comment type="caution">
    <text evidence="2">The sequence shown here is derived from an EMBL/GenBank/DDBJ whole genome shotgun (WGS) entry which is preliminary data.</text>
</comment>
<evidence type="ECO:0000259" key="1">
    <source>
        <dbReference type="Pfam" id="PF08241"/>
    </source>
</evidence>
<evidence type="ECO:0000313" key="3">
    <source>
        <dbReference type="Proteomes" id="UP001055057"/>
    </source>
</evidence>
<protein>
    <submittedName>
        <fullName evidence="2">Ubiquinone biosynthesis O-methyltransferase, mitochondrial</fullName>
    </submittedName>
</protein>
<reference evidence="2" key="1">
    <citation type="journal article" date="2021" name="Front. Microbiol.">
        <title>Comprehensive Comparative Genomics and Phenotyping of Methylobacterium Species.</title>
        <authorList>
            <person name="Alessa O."/>
            <person name="Ogura Y."/>
            <person name="Fujitani Y."/>
            <person name="Takami H."/>
            <person name="Hayashi T."/>
            <person name="Sahin N."/>
            <person name="Tani A."/>
        </authorList>
    </citation>
    <scope>NUCLEOTIDE SEQUENCE</scope>
    <source>
        <strain evidence="2">DSM 23632</strain>
    </source>
</reference>
<dbReference type="EMBL" id="BPRB01000055">
    <property type="protein sequence ID" value="GJE58843.1"/>
    <property type="molecule type" value="Genomic_DNA"/>
</dbReference>
<evidence type="ECO:0000313" key="2">
    <source>
        <dbReference type="EMBL" id="GJE58843.1"/>
    </source>
</evidence>
<name>A0ABQ4TU81_9HYPH</name>
<gene>
    <name evidence="2" type="primary">COQ3_2</name>
    <name evidence="2" type="ORF">MPOCJGCO_0928</name>
</gene>
<dbReference type="InterPro" id="IPR013216">
    <property type="entry name" value="Methyltransf_11"/>
</dbReference>
<dbReference type="CDD" id="cd02440">
    <property type="entry name" value="AdoMet_MTases"/>
    <property type="match status" value="1"/>
</dbReference>
<dbReference type="Pfam" id="PF08241">
    <property type="entry name" value="Methyltransf_11"/>
    <property type="match status" value="1"/>
</dbReference>
<dbReference type="Gene3D" id="3.40.50.150">
    <property type="entry name" value="Vaccinia Virus protein VP39"/>
    <property type="match status" value="1"/>
</dbReference>